<reference evidence="1 2" key="1">
    <citation type="submission" date="2024-02" db="EMBL/GenBank/DDBJ databases">
        <authorList>
            <person name="Vignale AGUSTIN F."/>
            <person name="Sosa J E."/>
            <person name="Modenutti C."/>
        </authorList>
    </citation>
    <scope>NUCLEOTIDE SEQUENCE [LARGE SCALE GENOMIC DNA]</scope>
</reference>
<sequence>MAGELMQAVWYESYGGEAAGLKVGRMQWCRKFWVVAAWGRMRVVVDGSKILMTMALVCRA</sequence>
<protein>
    <submittedName>
        <fullName evidence="1">Uncharacterized protein</fullName>
    </submittedName>
</protein>
<keyword evidence="2" id="KW-1185">Reference proteome</keyword>
<dbReference type="EMBL" id="CAUOFW020010524">
    <property type="protein sequence ID" value="CAK9188591.1"/>
    <property type="molecule type" value="Genomic_DNA"/>
</dbReference>
<name>A0ABC8V5I9_9AQUA</name>
<evidence type="ECO:0000313" key="2">
    <source>
        <dbReference type="Proteomes" id="UP001642360"/>
    </source>
</evidence>
<organism evidence="1 2">
    <name type="scientific">Ilex paraguariensis</name>
    <name type="common">yerba mate</name>
    <dbReference type="NCBI Taxonomy" id="185542"/>
    <lineage>
        <taxon>Eukaryota</taxon>
        <taxon>Viridiplantae</taxon>
        <taxon>Streptophyta</taxon>
        <taxon>Embryophyta</taxon>
        <taxon>Tracheophyta</taxon>
        <taxon>Spermatophyta</taxon>
        <taxon>Magnoliopsida</taxon>
        <taxon>eudicotyledons</taxon>
        <taxon>Gunneridae</taxon>
        <taxon>Pentapetalae</taxon>
        <taxon>asterids</taxon>
        <taxon>campanulids</taxon>
        <taxon>Aquifoliales</taxon>
        <taxon>Aquifoliaceae</taxon>
        <taxon>Ilex</taxon>
    </lineage>
</organism>
<dbReference type="AlphaFoldDB" id="A0ABC8V5I9"/>
<comment type="caution">
    <text evidence="1">The sequence shown here is derived from an EMBL/GenBank/DDBJ whole genome shotgun (WGS) entry which is preliminary data.</text>
</comment>
<dbReference type="Proteomes" id="UP001642360">
    <property type="component" value="Unassembled WGS sequence"/>
</dbReference>
<evidence type="ECO:0000313" key="1">
    <source>
        <dbReference type="EMBL" id="CAK9188591.1"/>
    </source>
</evidence>
<gene>
    <name evidence="1" type="ORF">ILEXP_LOCUS59281</name>
</gene>
<accession>A0ABC8V5I9</accession>
<proteinExistence type="predicted"/>